<dbReference type="EMBL" id="JBHSMD010000006">
    <property type="protein sequence ID" value="MFC5495065.1"/>
    <property type="molecule type" value="Genomic_DNA"/>
</dbReference>
<sequence length="253" mass="26612">MTAVSTFDGHQAVWSGRLGSLRNTVRQHVVREQLHSHLDGVTSALDVGCGQGTQAVELAARGIRVTGVDPAPELLALLAASARARGCAVETVPGSLADLERLLDGRAFDLVCAHGLLMYLPDARAALATLGGLVRAGGLVSFTVRNGDALAFRPGVRGDWPAALAAYDATTYTNELGASATAHRLADVLDWCDELGLDVEGWYGVRVLTDGVPAGAPPDPDTLAACLAAEVEAGRREPYRRFGSQLHVIARKR</sequence>
<dbReference type="RefSeq" id="WP_345173900.1">
    <property type="nucleotide sequence ID" value="NZ_BAABFQ010000005.1"/>
</dbReference>
<evidence type="ECO:0000256" key="2">
    <source>
        <dbReference type="ARBA" id="ARBA00022679"/>
    </source>
</evidence>
<organism evidence="5 6">
    <name type="scientific">Nocardioides caricicola</name>
    <dbReference type="NCBI Taxonomy" id="634770"/>
    <lineage>
        <taxon>Bacteria</taxon>
        <taxon>Bacillati</taxon>
        <taxon>Actinomycetota</taxon>
        <taxon>Actinomycetes</taxon>
        <taxon>Propionibacteriales</taxon>
        <taxon>Nocardioidaceae</taxon>
        <taxon>Nocardioides</taxon>
    </lineage>
</organism>
<proteinExistence type="predicted"/>
<keyword evidence="3" id="KW-0949">S-adenosyl-L-methionine</keyword>
<keyword evidence="6" id="KW-1185">Reference proteome</keyword>
<evidence type="ECO:0000313" key="6">
    <source>
        <dbReference type="Proteomes" id="UP001595956"/>
    </source>
</evidence>
<dbReference type="Proteomes" id="UP001595956">
    <property type="component" value="Unassembled WGS sequence"/>
</dbReference>
<evidence type="ECO:0000259" key="4">
    <source>
        <dbReference type="Pfam" id="PF13649"/>
    </source>
</evidence>
<dbReference type="EC" id="2.1.1.222" evidence="5"/>
<protein>
    <submittedName>
        <fullName evidence="5">Class I SAM-dependent methyltransferase</fullName>
        <ecNumber evidence="5">2.1.1.222</ecNumber>
        <ecNumber evidence="5">2.1.1.64</ecNumber>
    </submittedName>
</protein>
<dbReference type="EC" id="2.1.1.64" evidence="5"/>
<comment type="caution">
    <text evidence="5">The sequence shown here is derived from an EMBL/GenBank/DDBJ whole genome shotgun (WGS) entry which is preliminary data.</text>
</comment>
<keyword evidence="2 5" id="KW-0808">Transferase</keyword>
<evidence type="ECO:0000313" key="5">
    <source>
        <dbReference type="EMBL" id="MFC5495065.1"/>
    </source>
</evidence>
<gene>
    <name evidence="5" type="ORF">ACFPKY_18280</name>
</gene>
<accession>A0ABW0N355</accession>
<dbReference type="SUPFAM" id="SSF53335">
    <property type="entry name" value="S-adenosyl-L-methionine-dependent methyltransferases"/>
    <property type="match status" value="1"/>
</dbReference>
<name>A0ABW0N355_9ACTN</name>
<dbReference type="PANTHER" id="PTHR43464:SF19">
    <property type="entry name" value="UBIQUINONE BIOSYNTHESIS O-METHYLTRANSFERASE, MITOCHONDRIAL"/>
    <property type="match status" value="1"/>
</dbReference>
<evidence type="ECO:0000256" key="3">
    <source>
        <dbReference type="ARBA" id="ARBA00022691"/>
    </source>
</evidence>
<dbReference type="Gene3D" id="3.40.50.150">
    <property type="entry name" value="Vaccinia Virus protein VP39"/>
    <property type="match status" value="1"/>
</dbReference>
<dbReference type="GO" id="GO:0102208">
    <property type="term" value="F:2-polyprenyl-6-hydroxyphenol methylase activity"/>
    <property type="evidence" value="ECO:0007669"/>
    <property type="project" value="UniProtKB-EC"/>
</dbReference>
<keyword evidence="1 5" id="KW-0489">Methyltransferase</keyword>
<dbReference type="Pfam" id="PF13649">
    <property type="entry name" value="Methyltransf_25"/>
    <property type="match status" value="1"/>
</dbReference>
<reference evidence="6" key="1">
    <citation type="journal article" date="2019" name="Int. J. Syst. Evol. Microbiol.">
        <title>The Global Catalogue of Microorganisms (GCM) 10K type strain sequencing project: providing services to taxonomists for standard genome sequencing and annotation.</title>
        <authorList>
            <consortium name="The Broad Institute Genomics Platform"/>
            <consortium name="The Broad Institute Genome Sequencing Center for Infectious Disease"/>
            <person name="Wu L."/>
            <person name="Ma J."/>
        </authorList>
    </citation>
    <scope>NUCLEOTIDE SEQUENCE [LARGE SCALE GENOMIC DNA]</scope>
    <source>
        <strain evidence="6">KACC 13778</strain>
    </source>
</reference>
<dbReference type="CDD" id="cd02440">
    <property type="entry name" value="AdoMet_MTases"/>
    <property type="match status" value="1"/>
</dbReference>
<dbReference type="PANTHER" id="PTHR43464">
    <property type="entry name" value="METHYLTRANSFERASE"/>
    <property type="match status" value="1"/>
</dbReference>
<dbReference type="InterPro" id="IPR029063">
    <property type="entry name" value="SAM-dependent_MTases_sf"/>
</dbReference>
<dbReference type="InterPro" id="IPR041698">
    <property type="entry name" value="Methyltransf_25"/>
</dbReference>
<dbReference type="GO" id="GO:0061542">
    <property type="term" value="F:3-demethylubiquinol 3-O-methyltransferase activity"/>
    <property type="evidence" value="ECO:0007669"/>
    <property type="project" value="UniProtKB-EC"/>
</dbReference>
<evidence type="ECO:0000256" key="1">
    <source>
        <dbReference type="ARBA" id="ARBA00022603"/>
    </source>
</evidence>
<feature type="domain" description="Methyltransferase" evidence="4">
    <location>
        <begin position="45"/>
        <end position="138"/>
    </location>
</feature>
<dbReference type="GO" id="GO:0032259">
    <property type="term" value="P:methylation"/>
    <property type="evidence" value="ECO:0007669"/>
    <property type="project" value="UniProtKB-KW"/>
</dbReference>